<protein>
    <recommendedName>
        <fullName evidence="3">Glycosyltransferase family 92 protein</fullName>
    </recommendedName>
</protein>
<evidence type="ECO:0000313" key="2">
    <source>
        <dbReference type="Proteomes" id="UP001189429"/>
    </source>
</evidence>
<sequence length="368" mass="41483">MQHDFANACSLVPAGGSRAALVSTLRDVGDQLLVWAEWFRIIGFAHLFLYFDDPVEDASAIEEALGIYSAEFLSVVCSGPGLRSEWRSLRSWGDLAEFADDRMCRQLLNIAHCVRRCTLAAPGSPEAVDWLFHLDHDELFVPPAHGLQAHLRHLEEGRCELCLYENFEAVPEDHTLAPFLDVTLFKVPAGRVPKTPLGERGMQRWARRTQAGTYFLYYDNGKSAARVRRDGEPFAPRSVHLLVRDATGEVERLRGCGAAWSTYPESELLTMDLGFVRPQSDEVVAGAKVLHYPATHHDRLFRKYDHLKDFPAVRFGGGIVVPPSFHLEARDCYVRHLPDGEEAQRRQLRELTRRKRGPSAWSRRGGPG</sequence>
<gene>
    <name evidence="1" type="ORF">PCOR1329_LOCUS43928</name>
</gene>
<comment type="caution">
    <text evidence="1">The sequence shown here is derived from an EMBL/GenBank/DDBJ whole genome shotgun (WGS) entry which is preliminary data.</text>
</comment>
<proteinExistence type="predicted"/>
<evidence type="ECO:0000313" key="1">
    <source>
        <dbReference type="EMBL" id="CAK0851935.1"/>
    </source>
</evidence>
<dbReference type="PANTHER" id="PTHR46701">
    <property type="entry name" value="GLYCOSYLTRANSFERASE-LIKE KOBITO 1"/>
    <property type="match status" value="1"/>
</dbReference>
<evidence type="ECO:0008006" key="3">
    <source>
        <dbReference type="Google" id="ProtNLM"/>
    </source>
</evidence>
<keyword evidence="2" id="KW-1185">Reference proteome</keyword>
<accession>A0ABN9TZX0</accession>
<dbReference type="InterPro" id="IPR044224">
    <property type="entry name" value="KOBITO1-like"/>
</dbReference>
<dbReference type="Proteomes" id="UP001189429">
    <property type="component" value="Unassembled WGS sequence"/>
</dbReference>
<dbReference type="PANTHER" id="PTHR46701:SF7">
    <property type="entry name" value="GLYCOSYLTRANSFERASE-LIKE KOBITO 1"/>
    <property type="match status" value="1"/>
</dbReference>
<dbReference type="EMBL" id="CAUYUJ010015282">
    <property type="protein sequence ID" value="CAK0851935.1"/>
    <property type="molecule type" value="Genomic_DNA"/>
</dbReference>
<organism evidence="1 2">
    <name type="scientific">Prorocentrum cordatum</name>
    <dbReference type="NCBI Taxonomy" id="2364126"/>
    <lineage>
        <taxon>Eukaryota</taxon>
        <taxon>Sar</taxon>
        <taxon>Alveolata</taxon>
        <taxon>Dinophyceae</taxon>
        <taxon>Prorocentrales</taxon>
        <taxon>Prorocentraceae</taxon>
        <taxon>Prorocentrum</taxon>
    </lineage>
</organism>
<reference evidence="1" key="1">
    <citation type="submission" date="2023-10" db="EMBL/GenBank/DDBJ databases">
        <authorList>
            <person name="Chen Y."/>
            <person name="Shah S."/>
            <person name="Dougan E. K."/>
            <person name="Thang M."/>
            <person name="Chan C."/>
        </authorList>
    </citation>
    <scope>NUCLEOTIDE SEQUENCE [LARGE SCALE GENOMIC DNA]</scope>
</reference>
<name>A0ABN9TZX0_9DINO</name>